<dbReference type="VEuPathDB" id="FungiDB:PSHT_14860"/>
<dbReference type="AlphaFoldDB" id="A0A2S4UI65"/>
<reference evidence="4" key="3">
    <citation type="journal article" date="2018" name="Mol. Plant Microbe Interact.">
        <title>Genome sequence resources for the wheat stripe rust pathogen (Puccinia striiformis f. sp. tritici) and the barley stripe rust pathogen (Puccinia striiformis f. sp. hordei).</title>
        <authorList>
            <person name="Xia C."/>
            <person name="Wang M."/>
            <person name="Yin C."/>
            <person name="Cornejo O.E."/>
            <person name="Hulbert S.H."/>
            <person name="Chen X."/>
        </authorList>
    </citation>
    <scope>NUCLEOTIDE SEQUENCE [LARGE SCALE GENOMIC DNA]</scope>
    <source>
        <strain evidence="4">93TX-2</strain>
    </source>
</reference>
<comment type="similarity">
    <text evidence="1">Belongs to the OBAP family.</text>
</comment>
<dbReference type="Proteomes" id="UP000238274">
    <property type="component" value="Unassembled WGS sequence"/>
</dbReference>
<dbReference type="Pfam" id="PF06884">
    <property type="entry name" value="DUF1264"/>
    <property type="match status" value="1"/>
</dbReference>
<protein>
    <recommendedName>
        <fullName evidence="5">DUF1264 domain-containing protein</fullName>
    </recommendedName>
</protein>
<evidence type="ECO:0000313" key="3">
    <source>
        <dbReference type="EMBL" id="POV96950.1"/>
    </source>
</evidence>
<dbReference type="PANTHER" id="PTHR31360">
    <property type="match status" value="1"/>
</dbReference>
<proteinExistence type="inferred from homology"/>
<reference evidence="4" key="2">
    <citation type="journal article" date="2018" name="BMC Genomics">
        <title>Genomic insights into host adaptation between the wheat stripe rust pathogen (Puccinia striiformis f. sp. tritici) and the barley stripe rust pathogen (Puccinia striiformis f. sp. hordei).</title>
        <authorList>
            <person name="Xia C."/>
            <person name="Wang M."/>
            <person name="Yin C."/>
            <person name="Cornejo O.E."/>
            <person name="Hulbert S.H."/>
            <person name="Chen X."/>
        </authorList>
    </citation>
    <scope>NUCLEOTIDE SEQUENCE [LARGE SCALE GENOMIC DNA]</scope>
    <source>
        <strain evidence="4">93TX-2</strain>
    </source>
</reference>
<reference evidence="3 4" key="1">
    <citation type="submission" date="2017-12" db="EMBL/GenBank/DDBJ databases">
        <title>Gene loss provides genomic basis for host adaptation in cereal stripe rust fungi.</title>
        <authorList>
            <person name="Xia C."/>
        </authorList>
    </citation>
    <scope>NUCLEOTIDE SEQUENCE [LARGE SCALE GENOMIC DNA]</scope>
    <source>
        <strain evidence="3 4">93TX-2</strain>
    </source>
</reference>
<dbReference type="OrthoDB" id="1901244at2759"/>
<gene>
    <name evidence="3" type="ORF">PSHT_14860</name>
</gene>
<dbReference type="VEuPathDB" id="FungiDB:PSTT_06129"/>
<organism evidence="3 4">
    <name type="scientific">Puccinia striiformis</name>
    <dbReference type="NCBI Taxonomy" id="27350"/>
    <lineage>
        <taxon>Eukaryota</taxon>
        <taxon>Fungi</taxon>
        <taxon>Dikarya</taxon>
        <taxon>Basidiomycota</taxon>
        <taxon>Pucciniomycotina</taxon>
        <taxon>Pucciniomycetes</taxon>
        <taxon>Pucciniales</taxon>
        <taxon>Pucciniaceae</taxon>
        <taxon>Puccinia</taxon>
    </lineage>
</organism>
<evidence type="ECO:0000313" key="4">
    <source>
        <dbReference type="Proteomes" id="UP000238274"/>
    </source>
</evidence>
<evidence type="ECO:0000256" key="1">
    <source>
        <dbReference type="ARBA" id="ARBA00009740"/>
    </source>
</evidence>
<dbReference type="InterPro" id="IPR010686">
    <property type="entry name" value="OBAP-like"/>
</dbReference>
<accession>A0A2S4UI65</accession>
<keyword evidence="4" id="KW-1185">Reference proteome</keyword>
<sequence>MAPWSVLVSDRESISLLRITLKSQILTAIQFIWNVCSDTPMAKIHQHLCAFHVVADQHGRQIQSHHYCSCISPEFHQCIIYDSDLPNARLIGIEYLISEDKFNSLPSEEKQYWHSHKYEVESGVLIQMHASGIEGRVPENKEREMMTGIHKTFGKVIHTWNVDQNPDLPLGAPSLMMSYTNPEMVDWELVKKRDQEYDVNTIERSKVRSTYLDLEYPKNEEADQWMKSGGHPVQFKPAVQSSSLGNSNGNGKEASSMVTRVKKITS</sequence>
<feature type="region of interest" description="Disordered" evidence="2">
    <location>
        <begin position="234"/>
        <end position="266"/>
    </location>
</feature>
<comment type="caution">
    <text evidence="3">The sequence shown here is derived from an EMBL/GenBank/DDBJ whole genome shotgun (WGS) entry which is preliminary data.</text>
</comment>
<name>A0A2S4UI65_9BASI</name>
<dbReference type="EMBL" id="PKSM01000351">
    <property type="protein sequence ID" value="POV96950.1"/>
    <property type="molecule type" value="Genomic_DNA"/>
</dbReference>
<evidence type="ECO:0000256" key="2">
    <source>
        <dbReference type="SAM" id="MobiDB-lite"/>
    </source>
</evidence>
<feature type="compositionally biased region" description="Low complexity" evidence="2">
    <location>
        <begin position="241"/>
        <end position="251"/>
    </location>
</feature>
<evidence type="ECO:0008006" key="5">
    <source>
        <dbReference type="Google" id="ProtNLM"/>
    </source>
</evidence>
<dbReference type="PANTHER" id="PTHR31360:SF0">
    <property type="entry name" value="OIL BODY-ASSOCIATED PROTEIN 1B"/>
    <property type="match status" value="1"/>
</dbReference>